<evidence type="ECO:0000313" key="1">
    <source>
        <dbReference type="EMBL" id="GAI51132.1"/>
    </source>
</evidence>
<dbReference type="PANTHER" id="PTHR10668">
    <property type="entry name" value="PHYTOENE DEHYDROGENASE"/>
    <property type="match status" value="1"/>
</dbReference>
<protein>
    <submittedName>
        <fullName evidence="1">Uncharacterized protein</fullName>
    </submittedName>
</protein>
<name>X1P4A0_9ZZZZ</name>
<comment type="caution">
    <text evidence="1">The sequence shown here is derived from an EMBL/GenBank/DDBJ whole genome shotgun (WGS) entry which is preliminary data.</text>
</comment>
<dbReference type="AlphaFoldDB" id="X1P4A0"/>
<accession>X1P4A0</accession>
<gene>
    <name evidence="1" type="ORF">S06H3_64201</name>
</gene>
<dbReference type="PANTHER" id="PTHR10668:SF103">
    <property type="entry name" value="PYRIDINE NUCLEOTIDE-DISULFIDE OXIDOREDUCTASE DOMAIN-CONTAINING PROTEIN 2"/>
    <property type="match status" value="1"/>
</dbReference>
<organism evidence="1">
    <name type="scientific">marine sediment metagenome</name>
    <dbReference type="NCBI Taxonomy" id="412755"/>
    <lineage>
        <taxon>unclassified sequences</taxon>
        <taxon>metagenomes</taxon>
        <taxon>ecological metagenomes</taxon>
    </lineage>
</organism>
<sequence length="84" mass="9878">ELKLKEFGFEIYPIEATFIPFPNGKYLFLWNDAQKAAQEIERFSPRDAKAYLEFVQFLDRVAKFMEPLLLKPPPIPLLPDYSEP</sequence>
<dbReference type="EMBL" id="BARV01042808">
    <property type="protein sequence ID" value="GAI51132.1"/>
    <property type="molecule type" value="Genomic_DNA"/>
</dbReference>
<feature type="non-terminal residue" evidence="1">
    <location>
        <position position="1"/>
    </location>
</feature>
<proteinExistence type="predicted"/>
<reference evidence="1" key="1">
    <citation type="journal article" date="2014" name="Front. Microbiol.">
        <title>High frequency of phylogenetically diverse reductive dehalogenase-homologous genes in deep subseafloor sedimentary metagenomes.</title>
        <authorList>
            <person name="Kawai M."/>
            <person name="Futagami T."/>
            <person name="Toyoda A."/>
            <person name="Takaki Y."/>
            <person name="Nishi S."/>
            <person name="Hori S."/>
            <person name="Arai W."/>
            <person name="Tsubouchi T."/>
            <person name="Morono Y."/>
            <person name="Uchiyama I."/>
            <person name="Ito T."/>
            <person name="Fujiyama A."/>
            <person name="Inagaki F."/>
            <person name="Takami H."/>
        </authorList>
    </citation>
    <scope>NUCLEOTIDE SEQUENCE</scope>
    <source>
        <strain evidence="1">Expedition CK06-06</strain>
    </source>
</reference>